<dbReference type="Pfam" id="PF01145">
    <property type="entry name" value="Band_7"/>
    <property type="match status" value="1"/>
</dbReference>
<dbReference type="AlphaFoldDB" id="A0A0F3GN53"/>
<gene>
    <name evidence="2" type="ORF">MBAV_004412</name>
</gene>
<dbReference type="EMBL" id="LACI01001921">
    <property type="protein sequence ID" value="KJU83394.1"/>
    <property type="molecule type" value="Genomic_DNA"/>
</dbReference>
<name>A0A0F3GN53_9BACT</name>
<sequence length="430" mass="47050">MDDVFLPLGANRNLGTLMQFPRKHLKLIVVAIIAGLILLTSSYIFEQVDAGEICIIQNPVTGTLYIYTTQGIKLQLFGKVTKYKKSMQYWFSSMKDQGTTADESIKIRFNDGGHANVSGSVRVDLPLDEKSLTAIHTKYGGQRAVMHELVRTIIEKSVYMSGPLMSSTESYAARRNELLGYIEDQAQDGVFATTSIETKVKDPLTGADKTVTVVELIKRSDAPGGVARREVSPLKEFHVRVYNLSINSVKYDDVVEKQIAAQQAAIMDVQTAIANAKKAEQQALTVEQTGKASAAQAKWEQEVIKAKAVTQAEQERDVAKLTLEAAKFKKEAAITEGEGEAKKKELIMAADGALTQKLAVYEGVMKTAVTELAKQKWVPEVVMGGCSAQSNGATAFNDMLGLLSYQVLKSINTDIQIGKTKPPEKPEKPK</sequence>
<keyword evidence="3" id="KW-1185">Reference proteome</keyword>
<evidence type="ECO:0000259" key="1">
    <source>
        <dbReference type="Pfam" id="PF01145"/>
    </source>
</evidence>
<dbReference type="InterPro" id="IPR001107">
    <property type="entry name" value="Band_7"/>
</dbReference>
<feature type="domain" description="Band 7" evidence="1">
    <location>
        <begin position="48"/>
        <end position="278"/>
    </location>
</feature>
<evidence type="ECO:0000313" key="3">
    <source>
        <dbReference type="Proteomes" id="UP000033423"/>
    </source>
</evidence>
<evidence type="ECO:0000313" key="2">
    <source>
        <dbReference type="EMBL" id="KJU83394.1"/>
    </source>
</evidence>
<organism evidence="2 3">
    <name type="scientific">Candidatus Magnetobacterium bavaricum</name>
    <dbReference type="NCBI Taxonomy" id="29290"/>
    <lineage>
        <taxon>Bacteria</taxon>
        <taxon>Pseudomonadati</taxon>
        <taxon>Nitrospirota</taxon>
        <taxon>Thermodesulfovibrionia</taxon>
        <taxon>Thermodesulfovibrionales</taxon>
        <taxon>Candidatus Magnetobacteriaceae</taxon>
        <taxon>Candidatus Magnetobacterium</taxon>
    </lineage>
</organism>
<proteinExistence type="predicted"/>
<comment type="caution">
    <text evidence="2">The sequence shown here is derived from an EMBL/GenBank/DDBJ whole genome shotgun (WGS) entry which is preliminary data.</text>
</comment>
<dbReference type="Proteomes" id="UP000033423">
    <property type="component" value="Unassembled WGS sequence"/>
</dbReference>
<reference evidence="2 3" key="1">
    <citation type="submission" date="2015-02" db="EMBL/GenBank/DDBJ databases">
        <title>Single-cell genomics of uncultivated deep-branching MTB reveals a conserved set of magnetosome genes.</title>
        <authorList>
            <person name="Kolinko S."/>
            <person name="Richter M."/>
            <person name="Glockner F.O."/>
            <person name="Brachmann A."/>
            <person name="Schuler D."/>
        </authorList>
    </citation>
    <scope>NUCLEOTIDE SEQUENCE [LARGE SCALE GENOMIC DNA]</scope>
    <source>
        <strain evidence="2">TM-1</strain>
    </source>
</reference>
<accession>A0A0F3GN53</accession>
<protein>
    <submittedName>
        <fullName evidence="2">Band 7 protein</fullName>
    </submittedName>
</protein>